<evidence type="ECO:0000313" key="4">
    <source>
        <dbReference type="EMBL" id="MXS27746.1"/>
    </source>
</evidence>
<dbReference type="EMBL" id="WVTI01000179">
    <property type="protein sequence ID" value="MXS27746.1"/>
    <property type="molecule type" value="Genomic_DNA"/>
</dbReference>
<comment type="caution">
    <text evidence="4">The sequence shown here is derived from an EMBL/GenBank/DDBJ whole genome shotgun (WGS) entry which is preliminary data.</text>
</comment>
<dbReference type="InterPro" id="IPR015424">
    <property type="entry name" value="PyrdxlP-dep_Trfase"/>
</dbReference>
<evidence type="ECO:0000313" key="5">
    <source>
        <dbReference type="Proteomes" id="UP000439965"/>
    </source>
</evidence>
<accession>A0A6I4XM39</accession>
<reference evidence="4 5" key="1">
    <citation type="submission" date="2019-04" db="EMBL/GenBank/DDBJ databases">
        <title>Step-wise assembly of the neonatal virome modulated by breast feeding.</title>
        <authorList>
            <person name="Liang G."/>
            <person name="Bushman F."/>
        </authorList>
    </citation>
    <scope>NUCLEOTIDE SEQUENCE [LARGE SCALE GENOMIC DNA]</scope>
    <source>
        <strain evidence="4 5">E3404</strain>
    </source>
</reference>
<dbReference type="GO" id="GO:0016846">
    <property type="term" value="F:carbon-sulfur lyase activity"/>
    <property type="evidence" value="ECO:0007669"/>
    <property type="project" value="TreeGrafter"/>
</dbReference>
<proteinExistence type="inferred from homology"/>
<dbReference type="SUPFAM" id="SSF53383">
    <property type="entry name" value="PLP-dependent transferases"/>
    <property type="match status" value="1"/>
</dbReference>
<dbReference type="InterPro" id="IPR000277">
    <property type="entry name" value="Cys/Met-Metab_PyrdxlP-dep_enz"/>
</dbReference>
<organism evidence="4 5">
    <name type="scientific">Enterococcus gallinarum</name>
    <dbReference type="NCBI Taxonomy" id="1353"/>
    <lineage>
        <taxon>Bacteria</taxon>
        <taxon>Bacillati</taxon>
        <taxon>Bacillota</taxon>
        <taxon>Bacilli</taxon>
        <taxon>Lactobacillales</taxon>
        <taxon>Enterococcaceae</taxon>
        <taxon>Enterococcus</taxon>
    </lineage>
</organism>
<dbReference type="GO" id="GO:0019346">
    <property type="term" value="P:transsulfuration"/>
    <property type="evidence" value="ECO:0007669"/>
    <property type="project" value="InterPro"/>
</dbReference>
<evidence type="ECO:0000256" key="1">
    <source>
        <dbReference type="ARBA" id="ARBA00001933"/>
    </source>
</evidence>
<name>A0A6I4XM39_ENTGA</name>
<dbReference type="Proteomes" id="UP000439965">
    <property type="component" value="Unassembled WGS sequence"/>
</dbReference>
<comment type="similarity">
    <text evidence="3">Belongs to the trans-sulfuration enzymes family.</text>
</comment>
<dbReference type="GO" id="GO:0030170">
    <property type="term" value="F:pyridoxal phosphate binding"/>
    <property type="evidence" value="ECO:0007669"/>
    <property type="project" value="InterPro"/>
</dbReference>
<sequence length="146" mass="16706">MHVENDENICCEVEKGMEKMYHPMVPELVQTSSFYFPTYEEFMAASIDEKNNYVYTRGTNPTTEILEKKIARLERGEKCKVFASGMGAISATLFTLLQQGDHVLMVNTIYGESVSFVQYLEKFGVSLTRVDVAETEELFQFVQENT</sequence>
<keyword evidence="2 3" id="KW-0663">Pyridoxal phosphate</keyword>
<feature type="non-terminal residue" evidence="4">
    <location>
        <position position="146"/>
    </location>
</feature>
<comment type="cofactor">
    <cofactor evidence="1 3">
        <name>pyridoxal 5'-phosphate</name>
        <dbReference type="ChEBI" id="CHEBI:597326"/>
    </cofactor>
</comment>
<dbReference type="GO" id="GO:0005737">
    <property type="term" value="C:cytoplasm"/>
    <property type="evidence" value="ECO:0007669"/>
    <property type="project" value="TreeGrafter"/>
</dbReference>
<evidence type="ECO:0000256" key="2">
    <source>
        <dbReference type="ARBA" id="ARBA00022898"/>
    </source>
</evidence>
<dbReference type="InterPro" id="IPR015421">
    <property type="entry name" value="PyrdxlP-dep_Trfase_major"/>
</dbReference>
<dbReference type="AlphaFoldDB" id="A0A6I4XM39"/>
<evidence type="ECO:0000256" key="3">
    <source>
        <dbReference type="RuleBase" id="RU362118"/>
    </source>
</evidence>
<dbReference type="Pfam" id="PF01053">
    <property type="entry name" value="Cys_Met_Meta_PP"/>
    <property type="match status" value="1"/>
</dbReference>
<gene>
    <name evidence="4" type="ORF">GTI89_17000</name>
</gene>
<dbReference type="PANTHER" id="PTHR11808">
    <property type="entry name" value="TRANS-SULFURATION ENZYME FAMILY MEMBER"/>
    <property type="match status" value="1"/>
</dbReference>
<dbReference type="Gene3D" id="3.40.640.10">
    <property type="entry name" value="Type I PLP-dependent aspartate aminotransferase-like (Major domain)"/>
    <property type="match status" value="1"/>
</dbReference>
<protein>
    <submittedName>
        <fullName evidence="4">Cystathionine gamma-synthase</fullName>
    </submittedName>
</protein>